<accession>D0KZ98</accession>
<reference evidence="2 3" key="1">
    <citation type="submission" date="2009-10" db="EMBL/GenBank/DDBJ databases">
        <title>Complete sequence of Halothiobacillus neapolitanus c2.</title>
        <authorList>
            <consortium name="US DOE Joint Genome Institute"/>
            <person name="Lucas S."/>
            <person name="Copeland A."/>
            <person name="Lapidus A."/>
            <person name="Glavina del Rio T."/>
            <person name="Tice H."/>
            <person name="Bruce D."/>
            <person name="Goodwin L."/>
            <person name="Pitluck S."/>
            <person name="Davenport K."/>
            <person name="Brettin T."/>
            <person name="Detter J.C."/>
            <person name="Han C."/>
            <person name="Tapia R."/>
            <person name="Larimer F."/>
            <person name="Land M."/>
            <person name="Hauser L."/>
            <person name="Kyrpides N."/>
            <person name="Mikhailova N."/>
            <person name="Kerfeld C."/>
            <person name="Cannon G."/>
            <person name="Heinhort S."/>
        </authorList>
    </citation>
    <scope>NUCLEOTIDE SEQUENCE [LARGE SCALE GENOMIC DNA]</scope>
    <source>
        <strain evidence="3">ATCC 23641 / c2</strain>
    </source>
</reference>
<keyword evidence="3" id="KW-1185">Reference proteome</keyword>
<evidence type="ECO:0000259" key="1">
    <source>
        <dbReference type="Pfam" id="PF01814"/>
    </source>
</evidence>
<protein>
    <submittedName>
        <fullName evidence="2">Hemerythrin HHE cation binding domain protein</fullName>
    </submittedName>
</protein>
<name>D0KZ98_HALNC</name>
<sequence length="135" mass="15857">MRRHAQLQPLSRSHHQTLRLARQLKQGKWDPDDFRAKKLELSHHFSEEEDLFSSLVYGLADTHPIMAQLSRMIFEHIVIMAMISRLERSNSMKDREQIIALGTLLSEHITFEERELFPSLEQCCLINSTTDVLMR</sequence>
<dbReference type="HOGENOM" id="CLU_129685_0_0_6"/>
<dbReference type="InterPro" id="IPR012312">
    <property type="entry name" value="Hemerythrin-like"/>
</dbReference>
<organism evidence="2 3">
    <name type="scientific">Halothiobacillus neapolitanus (strain ATCC 23641 / DSM 15147 / CIP 104769 / NCIMB 8539 / c2)</name>
    <name type="common">Thiobacillus neapolitanus</name>
    <dbReference type="NCBI Taxonomy" id="555778"/>
    <lineage>
        <taxon>Bacteria</taxon>
        <taxon>Pseudomonadati</taxon>
        <taxon>Pseudomonadota</taxon>
        <taxon>Gammaproteobacteria</taxon>
        <taxon>Chromatiales</taxon>
        <taxon>Halothiobacillaceae</taxon>
        <taxon>Halothiobacillus</taxon>
    </lineage>
</organism>
<gene>
    <name evidence="2" type="ordered locus">Hneap_0929</name>
</gene>
<dbReference type="Proteomes" id="UP000009102">
    <property type="component" value="Chromosome"/>
</dbReference>
<dbReference type="KEGG" id="hna:Hneap_0929"/>
<dbReference type="EMBL" id="CP001801">
    <property type="protein sequence ID" value="ACX95771.1"/>
    <property type="molecule type" value="Genomic_DNA"/>
</dbReference>
<dbReference type="RefSeq" id="WP_012823807.1">
    <property type="nucleotide sequence ID" value="NC_013422.1"/>
</dbReference>
<dbReference type="AlphaFoldDB" id="D0KZ98"/>
<dbReference type="Gene3D" id="1.20.120.520">
    <property type="entry name" value="nmb1532 protein domain like"/>
    <property type="match status" value="1"/>
</dbReference>
<dbReference type="STRING" id="555778.Hneap_0929"/>
<dbReference type="Pfam" id="PF01814">
    <property type="entry name" value="Hemerythrin"/>
    <property type="match status" value="1"/>
</dbReference>
<proteinExistence type="predicted"/>
<evidence type="ECO:0000313" key="2">
    <source>
        <dbReference type="EMBL" id="ACX95771.1"/>
    </source>
</evidence>
<evidence type="ECO:0000313" key="3">
    <source>
        <dbReference type="Proteomes" id="UP000009102"/>
    </source>
</evidence>
<feature type="domain" description="Hemerythrin-like" evidence="1">
    <location>
        <begin position="40"/>
        <end position="119"/>
    </location>
</feature>